<feature type="non-terminal residue" evidence="1">
    <location>
        <position position="41"/>
    </location>
</feature>
<dbReference type="MGI" id="MGI:108543">
    <property type="gene designation" value="Tfpi2"/>
</dbReference>
<dbReference type="ExpressionAtlas" id="V9GXA8">
    <property type="expression patterns" value="baseline and differential"/>
</dbReference>
<dbReference type="GeneTree" id="ENSGT00940000159917"/>
<sequence length="41" mass="4377">MTETSKSAADSTMEAAWAMPTISTVGTSANRLAEVSRKFLQ</sequence>
<protein>
    <submittedName>
        <fullName evidence="1">Tissue factor pathway inhibitor 2</fullName>
    </submittedName>
</protein>
<gene>
    <name evidence="1 2" type="primary">Tfpi2</name>
</gene>
<keyword evidence="3" id="KW-1185">Reference proteome</keyword>
<dbReference type="AlphaFoldDB" id="V9GXA8"/>
<accession>V9GXA8</accession>
<dbReference type="VEuPathDB" id="HostDB:ENSMUSG00000029664"/>
<reference evidence="1 3" key="1">
    <citation type="journal article" date="2009" name="PLoS Biol.">
        <title>Lineage-specific biology revealed by a finished genome assembly of the mouse.</title>
        <authorList>
            <consortium name="Mouse Genome Sequencing Consortium"/>
            <person name="Church D.M."/>
            <person name="Goodstadt L."/>
            <person name="Hillier L.W."/>
            <person name="Zody M.C."/>
            <person name="Goldstein S."/>
            <person name="She X."/>
            <person name="Bult C.J."/>
            <person name="Agarwala R."/>
            <person name="Cherry J.L."/>
            <person name="DiCuccio M."/>
            <person name="Hlavina W."/>
            <person name="Kapustin Y."/>
            <person name="Meric P."/>
            <person name="Maglott D."/>
            <person name="Birtle Z."/>
            <person name="Marques A.C."/>
            <person name="Graves T."/>
            <person name="Zhou S."/>
            <person name="Teague B."/>
            <person name="Potamousis K."/>
            <person name="Churas C."/>
            <person name="Place M."/>
            <person name="Herschleb J."/>
            <person name="Runnheim R."/>
            <person name="Forrest D."/>
            <person name="Amos-Landgraf J."/>
            <person name="Schwartz D.C."/>
            <person name="Cheng Z."/>
            <person name="Lindblad-Toh K."/>
            <person name="Eichler E.E."/>
            <person name="Ponting C.P."/>
        </authorList>
    </citation>
    <scope>NUCLEOTIDE SEQUENCE [LARGE SCALE GENOMIC DNA]</scope>
    <source>
        <strain evidence="1 3">C57BL/6J</strain>
    </source>
</reference>
<dbReference type="AGR" id="MGI:108543"/>
<evidence type="ECO:0000313" key="1">
    <source>
        <dbReference type="Ensembl" id="ENSMUSP00000139066.3"/>
    </source>
</evidence>
<reference evidence="1" key="4">
    <citation type="submission" date="2025-09" db="UniProtKB">
        <authorList>
            <consortium name="Ensembl"/>
        </authorList>
    </citation>
    <scope>IDENTIFICATION</scope>
    <source>
        <strain evidence="1">C57BL/6J</strain>
    </source>
</reference>
<dbReference type="HOGENOM" id="CLU_2503676_0_0_1"/>
<dbReference type="Proteomes" id="UP000000589">
    <property type="component" value="Chromosome 6"/>
</dbReference>
<dbReference type="Bgee" id="ENSMUSG00000029664">
    <property type="expression patterns" value="Expressed in decidua and 97 other cell types or tissues"/>
</dbReference>
<evidence type="ECO:0000313" key="3">
    <source>
        <dbReference type="Proteomes" id="UP000000589"/>
    </source>
</evidence>
<name>V9GXA8_MOUSE</name>
<evidence type="ECO:0000313" key="2">
    <source>
        <dbReference type="MGI" id="MGI:108543"/>
    </source>
</evidence>
<proteinExistence type="predicted"/>
<dbReference type="Antibodypedia" id="4115">
    <property type="antibodies" value="542 antibodies from 34 providers"/>
</dbReference>
<dbReference type="Ensembl" id="ENSMUST00000183682.3">
    <property type="protein sequence ID" value="ENSMUSP00000139066.3"/>
    <property type="gene ID" value="ENSMUSG00000029664.11"/>
</dbReference>
<organism evidence="1 3">
    <name type="scientific">Mus musculus</name>
    <name type="common">Mouse</name>
    <dbReference type="NCBI Taxonomy" id="10090"/>
    <lineage>
        <taxon>Eukaryota</taxon>
        <taxon>Metazoa</taxon>
        <taxon>Chordata</taxon>
        <taxon>Craniata</taxon>
        <taxon>Vertebrata</taxon>
        <taxon>Euteleostomi</taxon>
        <taxon>Mammalia</taxon>
        <taxon>Eutheria</taxon>
        <taxon>Euarchontoglires</taxon>
        <taxon>Glires</taxon>
        <taxon>Rodentia</taxon>
        <taxon>Myomorpha</taxon>
        <taxon>Muroidea</taxon>
        <taxon>Muridae</taxon>
        <taxon>Murinae</taxon>
        <taxon>Mus</taxon>
        <taxon>Mus</taxon>
    </lineage>
</organism>
<reference evidence="1" key="3">
    <citation type="submission" date="2025-08" db="UniProtKB">
        <authorList>
            <consortium name="Ensembl"/>
        </authorList>
    </citation>
    <scope>IDENTIFICATION</scope>
    <source>
        <strain evidence="1">C57BL/6J</strain>
    </source>
</reference>
<reference evidence="1 3" key="2">
    <citation type="journal article" date="2011" name="PLoS Biol.">
        <title>Modernizing reference genome assemblies.</title>
        <authorList>
            <person name="Church D.M."/>
            <person name="Schneider V.A."/>
            <person name="Graves T."/>
            <person name="Auger K."/>
            <person name="Cunningham F."/>
            <person name="Bouk N."/>
            <person name="Chen H.C."/>
            <person name="Agarwala R."/>
            <person name="McLaren W.M."/>
            <person name="Ritchie G.R."/>
            <person name="Albracht D."/>
            <person name="Kremitzki M."/>
            <person name="Rock S."/>
            <person name="Kotkiewicz H."/>
            <person name="Kremitzki C."/>
            <person name="Wollam A."/>
            <person name="Trani L."/>
            <person name="Fulton L."/>
            <person name="Fulton R."/>
            <person name="Matthews L."/>
            <person name="Whitehead S."/>
            <person name="Chow W."/>
            <person name="Torrance J."/>
            <person name="Dunn M."/>
            <person name="Harden G."/>
            <person name="Threadgold G."/>
            <person name="Wood J."/>
            <person name="Collins J."/>
            <person name="Heath P."/>
            <person name="Griffiths G."/>
            <person name="Pelan S."/>
            <person name="Grafham D."/>
            <person name="Eichler E.E."/>
            <person name="Weinstock G."/>
            <person name="Mardis E.R."/>
            <person name="Wilson R.K."/>
            <person name="Howe K."/>
            <person name="Flicek P."/>
            <person name="Hubbard T."/>
        </authorList>
    </citation>
    <scope>NUCLEOTIDE SEQUENCE [LARGE SCALE GENOMIC DNA]</scope>
    <source>
        <strain evidence="1 3">C57BL/6J</strain>
    </source>
</reference>